<sequence length="250" mass="27491">MIDGLVEGCGDGSVLKGRASIVLVSGWSFDSSMWRNLVEGYVARGGDPSVIHCLDWLDFGHWIFDGTDCPVAKKYSGKNVLWLGWSLGGALILEALGRKKLSPHLSVILSASPRFLQDTATGWQGMPEKNWQALRRQVGRSPEAALAGFDAWLGLPAGCNRQQDVIALQQGLDWLAAVDQRTSLGRATTPIHWVFGSDDPLLPTQPWADVCDTERQLFTPLKGGHALPWRHEDYLMNLLLTFSARGIENV</sequence>
<dbReference type="Pfam" id="PF12697">
    <property type="entry name" value="Abhydrolase_6"/>
    <property type="match status" value="1"/>
</dbReference>
<feature type="domain" description="AB hydrolase-1" evidence="1">
    <location>
        <begin position="21"/>
        <end position="230"/>
    </location>
</feature>
<dbReference type="HOGENOM" id="CLU_020336_12_2_6"/>
<evidence type="ECO:0000313" key="3">
    <source>
        <dbReference type="Proteomes" id="UP000009102"/>
    </source>
</evidence>
<accession>D0L1Y1</accession>
<dbReference type="InterPro" id="IPR029058">
    <property type="entry name" value="AB_hydrolase_fold"/>
</dbReference>
<dbReference type="AlphaFoldDB" id="D0L1Y1"/>
<dbReference type="EMBL" id="CP001801">
    <property type="protein sequence ID" value="ACX96704.1"/>
    <property type="molecule type" value="Genomic_DNA"/>
</dbReference>
<dbReference type="KEGG" id="hna:Hneap_1882"/>
<protein>
    <recommendedName>
        <fullName evidence="1">AB hydrolase-1 domain-containing protein</fullName>
    </recommendedName>
</protein>
<organism evidence="2 3">
    <name type="scientific">Halothiobacillus neapolitanus (strain ATCC 23641 / DSM 15147 / CIP 104769 / NCIMB 8539 / c2)</name>
    <name type="common">Thiobacillus neapolitanus</name>
    <dbReference type="NCBI Taxonomy" id="555778"/>
    <lineage>
        <taxon>Bacteria</taxon>
        <taxon>Pseudomonadati</taxon>
        <taxon>Pseudomonadota</taxon>
        <taxon>Gammaproteobacteria</taxon>
        <taxon>Chromatiales</taxon>
        <taxon>Halothiobacillaceae</taxon>
        <taxon>Halothiobacillus</taxon>
    </lineage>
</organism>
<dbReference type="SUPFAM" id="SSF53474">
    <property type="entry name" value="alpha/beta-Hydrolases"/>
    <property type="match status" value="1"/>
</dbReference>
<proteinExistence type="predicted"/>
<reference evidence="2 3" key="1">
    <citation type="submission" date="2009-10" db="EMBL/GenBank/DDBJ databases">
        <title>Complete sequence of Halothiobacillus neapolitanus c2.</title>
        <authorList>
            <consortium name="US DOE Joint Genome Institute"/>
            <person name="Lucas S."/>
            <person name="Copeland A."/>
            <person name="Lapidus A."/>
            <person name="Glavina del Rio T."/>
            <person name="Tice H."/>
            <person name="Bruce D."/>
            <person name="Goodwin L."/>
            <person name="Pitluck S."/>
            <person name="Davenport K."/>
            <person name="Brettin T."/>
            <person name="Detter J.C."/>
            <person name="Han C."/>
            <person name="Tapia R."/>
            <person name="Larimer F."/>
            <person name="Land M."/>
            <person name="Hauser L."/>
            <person name="Kyrpides N."/>
            <person name="Mikhailova N."/>
            <person name="Kerfeld C."/>
            <person name="Cannon G."/>
            <person name="Heinhort S."/>
        </authorList>
    </citation>
    <scope>NUCLEOTIDE SEQUENCE [LARGE SCALE GENOMIC DNA]</scope>
    <source>
        <strain evidence="3">ATCC 23641 / c2</strain>
    </source>
</reference>
<name>D0L1Y1_HALNC</name>
<dbReference type="Proteomes" id="UP000009102">
    <property type="component" value="Chromosome"/>
</dbReference>
<evidence type="ECO:0000259" key="1">
    <source>
        <dbReference type="Pfam" id="PF12697"/>
    </source>
</evidence>
<dbReference type="InterPro" id="IPR000073">
    <property type="entry name" value="AB_hydrolase_1"/>
</dbReference>
<evidence type="ECO:0000313" key="2">
    <source>
        <dbReference type="EMBL" id="ACX96704.1"/>
    </source>
</evidence>
<dbReference type="Gene3D" id="3.40.50.1820">
    <property type="entry name" value="alpha/beta hydrolase"/>
    <property type="match status" value="1"/>
</dbReference>
<dbReference type="RefSeq" id="WP_012824737.1">
    <property type="nucleotide sequence ID" value="NC_013422.1"/>
</dbReference>
<gene>
    <name evidence="2" type="ordered locus">Hneap_1882</name>
</gene>
<dbReference type="STRING" id="555778.Hneap_1882"/>
<keyword evidence="3" id="KW-1185">Reference proteome</keyword>
<dbReference type="OrthoDB" id="9780744at2"/>
<dbReference type="eggNOG" id="COG1647">
    <property type="taxonomic scope" value="Bacteria"/>
</dbReference>